<gene>
    <name evidence="1" type="ORF">LCGC14_0365910</name>
</gene>
<proteinExistence type="predicted"/>
<accession>A0A0F9TCP4</accession>
<organism evidence="1">
    <name type="scientific">marine sediment metagenome</name>
    <dbReference type="NCBI Taxonomy" id="412755"/>
    <lineage>
        <taxon>unclassified sequences</taxon>
        <taxon>metagenomes</taxon>
        <taxon>ecological metagenomes</taxon>
    </lineage>
</organism>
<sequence>MKVGEAMSSLTLTDEQLAQKYGRRNLPPGAIIVDEPSELGYRCPKGHTGGDLVFSEFNDHLWCLICQKDYHYADDCHLIRPCWQTKEQFNEFVSGLPMKPKIIKGLLHFPDCDVPSA</sequence>
<dbReference type="AlphaFoldDB" id="A0A0F9TCP4"/>
<reference evidence="1" key="1">
    <citation type="journal article" date="2015" name="Nature">
        <title>Complex archaea that bridge the gap between prokaryotes and eukaryotes.</title>
        <authorList>
            <person name="Spang A."/>
            <person name="Saw J.H."/>
            <person name="Jorgensen S.L."/>
            <person name="Zaremba-Niedzwiedzka K."/>
            <person name="Martijn J."/>
            <person name="Lind A.E."/>
            <person name="van Eijk R."/>
            <person name="Schleper C."/>
            <person name="Guy L."/>
            <person name="Ettema T.J."/>
        </authorList>
    </citation>
    <scope>NUCLEOTIDE SEQUENCE</scope>
</reference>
<comment type="caution">
    <text evidence="1">The sequence shown here is derived from an EMBL/GenBank/DDBJ whole genome shotgun (WGS) entry which is preliminary data.</text>
</comment>
<name>A0A0F9TCP4_9ZZZZ</name>
<dbReference type="EMBL" id="LAZR01000287">
    <property type="protein sequence ID" value="KKN76939.1"/>
    <property type="molecule type" value="Genomic_DNA"/>
</dbReference>
<protein>
    <submittedName>
        <fullName evidence="1">Uncharacterized protein</fullName>
    </submittedName>
</protein>
<evidence type="ECO:0000313" key="1">
    <source>
        <dbReference type="EMBL" id="KKN76939.1"/>
    </source>
</evidence>